<keyword evidence="3" id="KW-0326">Glycosidase</keyword>
<dbReference type="InterPro" id="IPR017853">
    <property type="entry name" value="GH"/>
</dbReference>
<dbReference type="GO" id="GO:0008422">
    <property type="term" value="F:beta-glucosidase activity"/>
    <property type="evidence" value="ECO:0007669"/>
    <property type="project" value="TreeGrafter"/>
</dbReference>
<comment type="caution">
    <text evidence="5">The sequence shown here is derived from an EMBL/GenBank/DDBJ whole genome shotgun (WGS) entry which is preliminary data.</text>
</comment>
<evidence type="ECO:0000256" key="2">
    <source>
        <dbReference type="ARBA" id="ARBA00022801"/>
    </source>
</evidence>
<name>A0A412G0K7_9FIRM</name>
<protein>
    <submittedName>
        <fullName evidence="5">Glycoside hydrolase family 1 protein</fullName>
    </submittedName>
</protein>
<evidence type="ECO:0000313" key="5">
    <source>
        <dbReference type="EMBL" id="RGR73968.1"/>
    </source>
</evidence>
<organism evidence="5 6">
    <name type="scientific">Holdemania filiformis</name>
    <dbReference type="NCBI Taxonomy" id="61171"/>
    <lineage>
        <taxon>Bacteria</taxon>
        <taxon>Bacillati</taxon>
        <taxon>Bacillota</taxon>
        <taxon>Erysipelotrichia</taxon>
        <taxon>Erysipelotrichales</taxon>
        <taxon>Erysipelotrichaceae</taxon>
        <taxon>Holdemania</taxon>
    </lineage>
</organism>
<dbReference type="PANTHER" id="PTHR10353:SF122">
    <property type="entry name" value="6-PHOSPHO-BETA-GLUCOSIDASE ASCB-RELATED"/>
    <property type="match status" value="1"/>
</dbReference>
<dbReference type="GO" id="GO:0016052">
    <property type="term" value="P:carbohydrate catabolic process"/>
    <property type="evidence" value="ECO:0007669"/>
    <property type="project" value="TreeGrafter"/>
</dbReference>
<dbReference type="FunFam" id="3.20.20.80:FF:000004">
    <property type="entry name" value="Beta-glucosidase 6-phospho-beta-glucosidase"/>
    <property type="match status" value="1"/>
</dbReference>
<dbReference type="PANTHER" id="PTHR10353">
    <property type="entry name" value="GLYCOSYL HYDROLASE"/>
    <property type="match status" value="1"/>
</dbReference>
<keyword evidence="6" id="KW-1185">Reference proteome</keyword>
<dbReference type="GO" id="GO:0005829">
    <property type="term" value="C:cytosol"/>
    <property type="evidence" value="ECO:0007669"/>
    <property type="project" value="TreeGrafter"/>
</dbReference>
<evidence type="ECO:0000256" key="1">
    <source>
        <dbReference type="ARBA" id="ARBA00010838"/>
    </source>
</evidence>
<accession>A0A412G0K7</accession>
<dbReference type="Proteomes" id="UP000284178">
    <property type="component" value="Unassembled WGS sequence"/>
</dbReference>
<evidence type="ECO:0000256" key="3">
    <source>
        <dbReference type="ARBA" id="ARBA00023295"/>
    </source>
</evidence>
<keyword evidence="2 5" id="KW-0378">Hydrolase</keyword>
<evidence type="ECO:0000256" key="4">
    <source>
        <dbReference type="RuleBase" id="RU003690"/>
    </source>
</evidence>
<dbReference type="Pfam" id="PF00232">
    <property type="entry name" value="Glyco_hydro_1"/>
    <property type="match status" value="1"/>
</dbReference>
<dbReference type="InterPro" id="IPR001360">
    <property type="entry name" value="Glyco_hydro_1"/>
</dbReference>
<comment type="similarity">
    <text evidence="1 4">Belongs to the glycosyl hydrolase 1 family.</text>
</comment>
<dbReference type="AlphaFoldDB" id="A0A412G0K7"/>
<dbReference type="SUPFAM" id="SSF51445">
    <property type="entry name" value="(Trans)glycosidases"/>
    <property type="match status" value="1"/>
</dbReference>
<dbReference type="RefSeq" id="WP_117894978.1">
    <property type="nucleotide sequence ID" value="NZ_CABJCV010000010.1"/>
</dbReference>
<dbReference type="PRINTS" id="PR00131">
    <property type="entry name" value="GLHYDRLASE1"/>
</dbReference>
<sequence>MAKFPETFLWGGASAAVQMEGGWQEGGKGVNVADIQICRAHDAHGGNVNYTRQSLTERIADVFSDHPVHHYPKHEAVDFYQRYPEYIELMKQAGFKAFRMSISWARIFPNGDDAQPNAAGIAYYRQVFEALHEAGITPIVTLSHYDMPLAIVQHHQGWYGRETIEMYVNYARTCFEQFHDLVPYWIAVNQINLIFGESFSSLGMIMDEYEDFTAAKYQAVHHEFVANALLVRAAKTIDPQIQVGVMLADQMTYPLNSDPQACEQALEANRMKDYFYSDVQLRGEYPGYAKRYFKEHHITIQMEPGDAELIKENTMDFLAVAYYYSHCVDASGKKVANPFTNATQWGWTIDPTGLYIAMSSYWDRYHVPMMIAENGIGVEETLDSEGQIHDDYRIAYHREHIAQMRKLIEDEVELFAYTLWSPFDIVSGNSCEMEKRYGLIYVDVDNKGQGTRKLVKKDSYAWYRHVIETEGEEL</sequence>
<dbReference type="Gene3D" id="3.20.20.80">
    <property type="entry name" value="Glycosidases"/>
    <property type="match status" value="1"/>
</dbReference>
<reference evidence="5 6" key="1">
    <citation type="submission" date="2018-08" db="EMBL/GenBank/DDBJ databases">
        <title>A genome reference for cultivated species of the human gut microbiota.</title>
        <authorList>
            <person name="Zou Y."/>
            <person name="Xue W."/>
            <person name="Luo G."/>
        </authorList>
    </citation>
    <scope>NUCLEOTIDE SEQUENCE [LARGE SCALE GENOMIC DNA]</scope>
    <source>
        <strain evidence="5 6">AF24-29</strain>
    </source>
</reference>
<evidence type="ECO:0000313" key="6">
    <source>
        <dbReference type="Proteomes" id="UP000284178"/>
    </source>
</evidence>
<dbReference type="EMBL" id="QRUP01000010">
    <property type="protein sequence ID" value="RGR73968.1"/>
    <property type="molecule type" value="Genomic_DNA"/>
</dbReference>
<gene>
    <name evidence="5" type="ORF">DWY25_09150</name>
</gene>
<proteinExistence type="inferred from homology"/>
<dbReference type="GeneID" id="83015567"/>